<keyword evidence="2" id="KW-1185">Reference proteome</keyword>
<dbReference type="AlphaFoldDB" id="A0AAJ1PSV9"/>
<comment type="caution">
    <text evidence="1">The sequence shown here is derived from an EMBL/GenBank/DDBJ whole genome shotgun (WGS) entry which is preliminary data.</text>
</comment>
<protein>
    <submittedName>
        <fullName evidence="1">Uncharacterized protein</fullName>
    </submittedName>
</protein>
<evidence type="ECO:0000313" key="2">
    <source>
        <dbReference type="Proteomes" id="UP001224428"/>
    </source>
</evidence>
<accession>A0AAJ1PSV9</accession>
<organism evidence="1 2">
    <name type="scientific">Mycoplasma phocimorsus</name>
    <dbReference type="NCBI Taxonomy" id="3045839"/>
    <lineage>
        <taxon>Bacteria</taxon>
        <taxon>Bacillati</taxon>
        <taxon>Mycoplasmatota</taxon>
        <taxon>Mollicutes</taxon>
        <taxon>Mycoplasmataceae</taxon>
        <taxon>Mycoplasma</taxon>
    </lineage>
</organism>
<proteinExistence type="predicted"/>
<sequence>MYQYKAILNSTKEVIASEHTIEEIEKRIVHFKRQQKYHEHTRANEKISIYHVIRNNKEGAESSKEVLIKEV</sequence>
<name>A0AAJ1PSV9_9MOLU</name>
<gene>
    <name evidence="1" type="ORF">QLQ80_00610</name>
</gene>
<reference evidence="1" key="1">
    <citation type="submission" date="2023-05" db="EMBL/GenBank/DDBJ databases">
        <title>Mycoplasma phocimorsus sp. nov., isolated from Scandinavian patients with seal finger or septic arthritis after contact with seals.</title>
        <authorList>
            <person name="Skafte-Holm A."/>
            <person name="Pedersen T.R."/>
            <person name="Froelund M."/>
            <person name="Stegger M."/>
            <person name="Qvortrup K."/>
            <person name="Michaels D.L."/>
            <person name="Brown D.R."/>
            <person name="Jensen J.S."/>
        </authorList>
    </citation>
    <scope>NUCLEOTIDE SEQUENCE</scope>
    <source>
        <strain evidence="1">M5725</strain>
    </source>
</reference>
<dbReference type="Proteomes" id="UP001224428">
    <property type="component" value="Unassembled WGS sequence"/>
</dbReference>
<dbReference type="RefSeq" id="WP_283827123.1">
    <property type="nucleotide sequence ID" value="NZ_JASDDP010000008.1"/>
</dbReference>
<evidence type="ECO:0000313" key="1">
    <source>
        <dbReference type="EMBL" id="MDJ1645592.1"/>
    </source>
</evidence>
<dbReference type="EMBL" id="JASDDP010000008">
    <property type="protein sequence ID" value="MDJ1645592.1"/>
    <property type="molecule type" value="Genomic_DNA"/>
</dbReference>
<dbReference type="NCBIfam" id="NF046010">
    <property type="entry name" value="MAG6790_fam"/>
    <property type="match status" value="1"/>
</dbReference>